<evidence type="ECO:0000256" key="4">
    <source>
        <dbReference type="ARBA" id="ARBA00023136"/>
    </source>
</evidence>
<feature type="transmembrane region" description="Helical" evidence="5">
    <location>
        <begin position="191"/>
        <end position="216"/>
    </location>
</feature>
<accession>A0A2W1MVM1</accession>
<feature type="transmembrane region" description="Helical" evidence="5">
    <location>
        <begin position="254"/>
        <end position="273"/>
    </location>
</feature>
<dbReference type="GO" id="GO:0016765">
    <property type="term" value="F:transferase activity, transferring alkyl or aryl (other than methyl) groups"/>
    <property type="evidence" value="ECO:0007669"/>
    <property type="project" value="InterPro"/>
</dbReference>
<dbReference type="EMBL" id="QKSB01000011">
    <property type="protein sequence ID" value="PZE16149.1"/>
    <property type="molecule type" value="Genomic_DNA"/>
</dbReference>
<feature type="transmembrane region" description="Helical" evidence="5">
    <location>
        <begin position="12"/>
        <end position="31"/>
    </location>
</feature>
<evidence type="ECO:0000256" key="1">
    <source>
        <dbReference type="ARBA" id="ARBA00004141"/>
    </source>
</evidence>
<feature type="transmembrane region" description="Helical" evidence="5">
    <location>
        <begin position="222"/>
        <end position="242"/>
    </location>
</feature>
<keyword evidence="4 5" id="KW-0472">Membrane</keyword>
<feature type="transmembrane region" description="Helical" evidence="5">
    <location>
        <begin position="37"/>
        <end position="57"/>
    </location>
</feature>
<dbReference type="Pfam" id="PF01040">
    <property type="entry name" value="UbiA"/>
    <property type="match status" value="1"/>
</dbReference>
<dbReference type="Gene3D" id="1.20.120.1780">
    <property type="entry name" value="UbiA prenyltransferase"/>
    <property type="match status" value="1"/>
</dbReference>
<evidence type="ECO:0000313" key="7">
    <source>
        <dbReference type="Proteomes" id="UP000249248"/>
    </source>
</evidence>
<feature type="transmembrane region" description="Helical" evidence="5">
    <location>
        <begin position="130"/>
        <end position="152"/>
    </location>
</feature>
<protein>
    <recommendedName>
        <fullName evidence="8">Prenyltransferase</fullName>
    </recommendedName>
</protein>
<dbReference type="Proteomes" id="UP000249248">
    <property type="component" value="Unassembled WGS sequence"/>
</dbReference>
<proteinExistence type="predicted"/>
<reference evidence="6 7" key="1">
    <citation type="submission" date="2018-06" db="EMBL/GenBank/DDBJ databases">
        <title>The draft genome sequence of Crocinitomix sp. SM1701.</title>
        <authorList>
            <person name="Zhang X."/>
        </authorList>
    </citation>
    <scope>NUCLEOTIDE SEQUENCE [LARGE SCALE GENOMIC DNA]</scope>
    <source>
        <strain evidence="6 7">SM1701</strain>
    </source>
</reference>
<name>A0A2W1MVM1_9FLAO</name>
<sequence length="276" mass="31567">MNEVNLFSQRVRRLSMFLIGVLSLLFGGIILGENFDLNQCIILSIAAVCGVMLLYDVKNKLPNENWFKILIWFLKIKSNALFVWILLVLFPFAFKYLSILSFVLLTVIMVLGVLYSLPHRIGKITFKLKNILFLKNILIGLAWGGLVIVGAGSIHSQVLYLAGFMMLQVFLGSIIRDLADVKSDNSNGVNSLPVAFGISNTIWIMHFINLLSLLFLFRQNDFQSNAVIFVLVTWRLLNLIFIKVFGVNKHLIQTFNLSTCYLFFIILFIQHYYELN</sequence>
<keyword evidence="2 5" id="KW-0812">Transmembrane</keyword>
<dbReference type="InterPro" id="IPR000537">
    <property type="entry name" value="UbiA_prenyltransferase"/>
</dbReference>
<evidence type="ECO:0000256" key="2">
    <source>
        <dbReference type="ARBA" id="ARBA00022692"/>
    </source>
</evidence>
<dbReference type="GO" id="GO:0016020">
    <property type="term" value="C:membrane"/>
    <property type="evidence" value="ECO:0007669"/>
    <property type="project" value="UniProtKB-SubCell"/>
</dbReference>
<gene>
    <name evidence="6" type="ORF">DNU06_14385</name>
</gene>
<evidence type="ECO:0000256" key="3">
    <source>
        <dbReference type="ARBA" id="ARBA00022989"/>
    </source>
</evidence>
<feature type="transmembrane region" description="Helical" evidence="5">
    <location>
        <begin position="158"/>
        <end position="179"/>
    </location>
</feature>
<comment type="caution">
    <text evidence="6">The sequence shown here is derived from an EMBL/GenBank/DDBJ whole genome shotgun (WGS) entry which is preliminary data.</text>
</comment>
<keyword evidence="7" id="KW-1185">Reference proteome</keyword>
<keyword evidence="3 5" id="KW-1133">Transmembrane helix</keyword>
<evidence type="ECO:0008006" key="8">
    <source>
        <dbReference type="Google" id="ProtNLM"/>
    </source>
</evidence>
<organism evidence="6 7">
    <name type="scientific">Putridiphycobacter roseus</name>
    <dbReference type="NCBI Taxonomy" id="2219161"/>
    <lineage>
        <taxon>Bacteria</taxon>
        <taxon>Pseudomonadati</taxon>
        <taxon>Bacteroidota</taxon>
        <taxon>Flavobacteriia</taxon>
        <taxon>Flavobacteriales</taxon>
        <taxon>Crocinitomicaceae</taxon>
        <taxon>Putridiphycobacter</taxon>
    </lineage>
</organism>
<feature type="transmembrane region" description="Helical" evidence="5">
    <location>
        <begin position="69"/>
        <end position="90"/>
    </location>
</feature>
<comment type="subcellular location">
    <subcellularLocation>
        <location evidence="1">Membrane</location>
        <topology evidence="1">Multi-pass membrane protein</topology>
    </subcellularLocation>
</comment>
<evidence type="ECO:0000313" key="6">
    <source>
        <dbReference type="EMBL" id="PZE16149.1"/>
    </source>
</evidence>
<dbReference type="AlphaFoldDB" id="A0A2W1MVM1"/>
<feature type="transmembrane region" description="Helical" evidence="5">
    <location>
        <begin position="96"/>
        <end position="118"/>
    </location>
</feature>
<evidence type="ECO:0000256" key="5">
    <source>
        <dbReference type="SAM" id="Phobius"/>
    </source>
</evidence>